<dbReference type="AlphaFoldDB" id="A0A382B7E5"/>
<reference evidence="7" key="1">
    <citation type="submission" date="2018-05" db="EMBL/GenBank/DDBJ databases">
        <authorList>
            <person name="Lanie J.A."/>
            <person name="Ng W.-L."/>
            <person name="Kazmierczak K.M."/>
            <person name="Andrzejewski T.M."/>
            <person name="Davidsen T.M."/>
            <person name="Wayne K.J."/>
            <person name="Tettelin H."/>
            <person name="Glass J.I."/>
            <person name="Rusch D."/>
            <person name="Podicherti R."/>
            <person name="Tsui H.-C.T."/>
            <person name="Winkler M.E."/>
        </authorList>
    </citation>
    <scope>NUCLEOTIDE SEQUENCE</scope>
</reference>
<protein>
    <recommendedName>
        <fullName evidence="2">Thiol:disulfide interchange protein DsbA</fullName>
    </recommendedName>
</protein>
<dbReference type="GO" id="GO:0016491">
    <property type="term" value="F:oxidoreductase activity"/>
    <property type="evidence" value="ECO:0007669"/>
    <property type="project" value="InterPro"/>
</dbReference>
<evidence type="ECO:0000256" key="5">
    <source>
        <dbReference type="ARBA" id="ARBA00023284"/>
    </source>
</evidence>
<dbReference type="PROSITE" id="PS00194">
    <property type="entry name" value="THIOREDOXIN_1"/>
    <property type="match status" value="1"/>
</dbReference>
<dbReference type="Pfam" id="PF01323">
    <property type="entry name" value="DSBA"/>
    <property type="match status" value="1"/>
</dbReference>
<dbReference type="PANTHER" id="PTHR35891">
    <property type="entry name" value="THIOL:DISULFIDE INTERCHANGE PROTEIN DSBA"/>
    <property type="match status" value="1"/>
</dbReference>
<dbReference type="InterPro" id="IPR023205">
    <property type="entry name" value="DsbA/DsbL"/>
</dbReference>
<proteinExistence type="inferred from homology"/>
<evidence type="ECO:0000313" key="7">
    <source>
        <dbReference type="EMBL" id="SVB09716.1"/>
    </source>
</evidence>
<gene>
    <name evidence="7" type="ORF">METZ01_LOCUS162570</name>
</gene>
<comment type="similarity">
    <text evidence="1">Belongs to the thioredoxin family. DsbA subfamily.</text>
</comment>
<dbReference type="InterPro" id="IPR001853">
    <property type="entry name" value="DSBA-like_thioredoxin_dom"/>
</dbReference>
<dbReference type="InterPro" id="IPR050824">
    <property type="entry name" value="Thiol_disulfide_DsbA"/>
</dbReference>
<keyword evidence="4" id="KW-1015">Disulfide bond</keyword>
<organism evidence="7">
    <name type="scientific">marine metagenome</name>
    <dbReference type="NCBI Taxonomy" id="408172"/>
    <lineage>
        <taxon>unclassified sequences</taxon>
        <taxon>metagenomes</taxon>
        <taxon>ecological metagenomes</taxon>
    </lineage>
</organism>
<keyword evidence="3" id="KW-0732">Signal</keyword>
<evidence type="ECO:0000256" key="3">
    <source>
        <dbReference type="ARBA" id="ARBA00022729"/>
    </source>
</evidence>
<dbReference type="PANTHER" id="PTHR35891:SF2">
    <property type="entry name" value="THIOL:DISULFIDE INTERCHANGE PROTEIN DSBA"/>
    <property type="match status" value="1"/>
</dbReference>
<dbReference type="InterPro" id="IPR036249">
    <property type="entry name" value="Thioredoxin-like_sf"/>
</dbReference>
<name>A0A382B7E5_9ZZZZ</name>
<dbReference type="Gene3D" id="3.40.30.10">
    <property type="entry name" value="Glutaredoxin"/>
    <property type="match status" value="1"/>
</dbReference>
<dbReference type="InterPro" id="IPR017937">
    <property type="entry name" value="Thioredoxin_CS"/>
</dbReference>
<dbReference type="CDD" id="cd03019">
    <property type="entry name" value="DsbA_DsbA"/>
    <property type="match status" value="1"/>
</dbReference>
<accession>A0A382B7E5</accession>
<dbReference type="EMBL" id="UINC01028549">
    <property type="protein sequence ID" value="SVB09716.1"/>
    <property type="molecule type" value="Genomic_DNA"/>
</dbReference>
<dbReference type="SUPFAM" id="SSF52833">
    <property type="entry name" value="Thioredoxin-like"/>
    <property type="match status" value="1"/>
</dbReference>
<evidence type="ECO:0000256" key="1">
    <source>
        <dbReference type="ARBA" id="ARBA00005791"/>
    </source>
</evidence>
<evidence type="ECO:0000256" key="4">
    <source>
        <dbReference type="ARBA" id="ARBA00023157"/>
    </source>
</evidence>
<feature type="domain" description="DSBA-like thioredoxin" evidence="6">
    <location>
        <begin position="122"/>
        <end position="212"/>
    </location>
</feature>
<sequence length="240" mass="27065">MYRTSLFALIAMIPFAYGDQLDSVDRATIVEALSESPTGHLMLAQAEPNPVSGRFELGKHYQRLSPTQPTSSGPDQIEVAEIFWYGCPHCYTFDPFLESWRPDLPSYVSFIRVPAVWNQLLQMHARAFYAAEVLGKSEEMHTSFFREIHVNGNFLDSEESLASFFDQFGVSRDEFQNAYNSFAVHAKLQRADELSRRYRVASVPMVVINGKYTTSASEAGGYPTLIELIDELVAIEANDN</sequence>
<evidence type="ECO:0000256" key="2">
    <source>
        <dbReference type="ARBA" id="ARBA00013831"/>
    </source>
</evidence>
<keyword evidence="5" id="KW-0676">Redox-active center</keyword>
<evidence type="ECO:0000259" key="6">
    <source>
        <dbReference type="Pfam" id="PF01323"/>
    </source>
</evidence>